<dbReference type="RefSeq" id="WP_344868742.1">
    <property type="nucleotide sequence ID" value="NZ_BAAAZN010000028.1"/>
</dbReference>
<proteinExistence type="predicted"/>
<dbReference type="Pfam" id="PF04672">
    <property type="entry name" value="Methyltransf_19"/>
    <property type="match status" value="1"/>
</dbReference>
<gene>
    <name evidence="1" type="ORF">GCM10022222_80470</name>
</gene>
<dbReference type="Proteomes" id="UP001500689">
    <property type="component" value="Unassembled WGS sequence"/>
</dbReference>
<sequence length="276" mass="30365">MSSNVDPNTPVGVDPDRASVARIYDYALGGSTNYEIDRQTFGELTKVMPELADAIRENRAFLIRLSRFLATHAGMTQYLDCGSGLPTAENVHQVVQRLQPEAKVVYVDNDPVVSAHGRALLEDNENTRYIEGDIFDPDSILEHSVVRTHLDWEQPIALLFIATLHHHKGDRHRPAEIMRSYLDALPSGSYVAISHFLDPGADGDAEAVHALEEAIASGSLGGATARTREEILEMVEGLEIVEPGLVELRDWWSDGPQLTPPNTAQRIMAGVVARKP</sequence>
<evidence type="ECO:0000313" key="2">
    <source>
        <dbReference type="Proteomes" id="UP001500689"/>
    </source>
</evidence>
<evidence type="ECO:0000313" key="1">
    <source>
        <dbReference type="EMBL" id="GAA3583595.1"/>
    </source>
</evidence>
<keyword evidence="1" id="KW-0489">Methyltransferase</keyword>
<dbReference type="EMBL" id="BAAAZN010000028">
    <property type="protein sequence ID" value="GAA3583595.1"/>
    <property type="molecule type" value="Genomic_DNA"/>
</dbReference>
<dbReference type="InterPro" id="IPR006764">
    <property type="entry name" value="SAM_dep_MeTrfase_SAV2177_type"/>
</dbReference>
<protein>
    <submittedName>
        <fullName evidence="1">SAM-dependent methyltransferase</fullName>
    </submittedName>
</protein>
<organism evidence="1 2">
    <name type="scientific">Amycolatopsis ultiminotia</name>
    <dbReference type="NCBI Taxonomy" id="543629"/>
    <lineage>
        <taxon>Bacteria</taxon>
        <taxon>Bacillati</taxon>
        <taxon>Actinomycetota</taxon>
        <taxon>Actinomycetes</taxon>
        <taxon>Pseudonocardiales</taxon>
        <taxon>Pseudonocardiaceae</taxon>
        <taxon>Amycolatopsis</taxon>
    </lineage>
</organism>
<dbReference type="InterPro" id="IPR029063">
    <property type="entry name" value="SAM-dependent_MTases_sf"/>
</dbReference>
<name>A0ABP6YHF2_9PSEU</name>
<dbReference type="GO" id="GO:0008168">
    <property type="term" value="F:methyltransferase activity"/>
    <property type="evidence" value="ECO:0007669"/>
    <property type="project" value="UniProtKB-KW"/>
</dbReference>
<dbReference type="SUPFAM" id="SSF53335">
    <property type="entry name" value="S-adenosyl-L-methionine-dependent methyltransferases"/>
    <property type="match status" value="1"/>
</dbReference>
<comment type="caution">
    <text evidence="1">The sequence shown here is derived from an EMBL/GenBank/DDBJ whole genome shotgun (WGS) entry which is preliminary data.</text>
</comment>
<dbReference type="GO" id="GO:0032259">
    <property type="term" value="P:methylation"/>
    <property type="evidence" value="ECO:0007669"/>
    <property type="project" value="UniProtKB-KW"/>
</dbReference>
<keyword evidence="2" id="KW-1185">Reference proteome</keyword>
<dbReference type="PIRSF" id="PIRSF017393">
    <property type="entry name" value="MTase_SAV2177"/>
    <property type="match status" value="1"/>
</dbReference>
<reference evidence="2" key="1">
    <citation type="journal article" date="2019" name="Int. J. Syst. Evol. Microbiol.">
        <title>The Global Catalogue of Microorganisms (GCM) 10K type strain sequencing project: providing services to taxonomists for standard genome sequencing and annotation.</title>
        <authorList>
            <consortium name="The Broad Institute Genomics Platform"/>
            <consortium name="The Broad Institute Genome Sequencing Center for Infectious Disease"/>
            <person name="Wu L."/>
            <person name="Ma J."/>
        </authorList>
    </citation>
    <scope>NUCLEOTIDE SEQUENCE [LARGE SCALE GENOMIC DNA]</scope>
    <source>
        <strain evidence="2">JCM 16898</strain>
    </source>
</reference>
<keyword evidence="1" id="KW-0808">Transferase</keyword>
<accession>A0ABP6YHF2</accession>
<dbReference type="Gene3D" id="3.40.50.150">
    <property type="entry name" value="Vaccinia Virus protein VP39"/>
    <property type="match status" value="1"/>
</dbReference>